<proteinExistence type="predicted"/>
<feature type="compositionally biased region" description="Pro residues" evidence="3">
    <location>
        <begin position="8"/>
        <end position="28"/>
    </location>
</feature>
<keyword evidence="5" id="KW-1185">Reference proteome</keyword>
<feature type="compositionally biased region" description="Low complexity" evidence="3">
    <location>
        <begin position="29"/>
        <end position="40"/>
    </location>
</feature>
<dbReference type="InterPro" id="IPR036860">
    <property type="entry name" value="SH2_dom_sf"/>
</dbReference>
<gene>
    <name evidence="6" type="primary">LOC106461972</name>
</gene>
<feature type="region of interest" description="Disordered" evidence="3">
    <location>
        <begin position="1"/>
        <end position="41"/>
    </location>
</feature>
<feature type="domain" description="SH2" evidence="4">
    <location>
        <begin position="337"/>
        <end position="433"/>
    </location>
</feature>
<dbReference type="SMART" id="SM00252">
    <property type="entry name" value="SH2"/>
    <property type="match status" value="1"/>
</dbReference>
<feature type="compositionally biased region" description="Low complexity" evidence="3">
    <location>
        <begin position="203"/>
        <end position="212"/>
    </location>
</feature>
<feature type="compositionally biased region" description="Low complexity" evidence="3">
    <location>
        <begin position="128"/>
        <end position="139"/>
    </location>
</feature>
<dbReference type="PROSITE" id="PS50001">
    <property type="entry name" value="SH2"/>
    <property type="match status" value="1"/>
</dbReference>
<dbReference type="SUPFAM" id="SSF55550">
    <property type="entry name" value="SH2 domain"/>
    <property type="match status" value="1"/>
</dbReference>
<feature type="compositionally biased region" description="Polar residues" evidence="3">
    <location>
        <begin position="267"/>
        <end position="279"/>
    </location>
</feature>
<feature type="compositionally biased region" description="Basic and acidic residues" evidence="3">
    <location>
        <begin position="229"/>
        <end position="238"/>
    </location>
</feature>
<keyword evidence="1 2" id="KW-0727">SH2 domain</keyword>
<evidence type="ECO:0000256" key="1">
    <source>
        <dbReference type="ARBA" id="ARBA00022999"/>
    </source>
</evidence>
<dbReference type="Proteomes" id="UP000694941">
    <property type="component" value="Unplaced"/>
</dbReference>
<evidence type="ECO:0000256" key="3">
    <source>
        <dbReference type="SAM" id="MobiDB-lite"/>
    </source>
</evidence>
<accession>A0ABM1SME3</accession>
<dbReference type="Gene3D" id="3.30.505.10">
    <property type="entry name" value="SH2 domain"/>
    <property type="match status" value="1"/>
</dbReference>
<evidence type="ECO:0000313" key="6">
    <source>
        <dbReference type="RefSeq" id="XP_022244799.1"/>
    </source>
</evidence>
<dbReference type="Pfam" id="PF00017">
    <property type="entry name" value="SH2"/>
    <property type="match status" value="1"/>
</dbReference>
<dbReference type="GeneID" id="106461972"/>
<feature type="compositionally biased region" description="Low complexity" evidence="3">
    <location>
        <begin position="243"/>
        <end position="257"/>
    </location>
</feature>
<evidence type="ECO:0000259" key="4">
    <source>
        <dbReference type="PROSITE" id="PS50001"/>
    </source>
</evidence>
<protein>
    <submittedName>
        <fullName evidence="6">B-cell linker protein-like isoform X1</fullName>
    </submittedName>
</protein>
<dbReference type="PANTHER" id="PTHR14098">
    <property type="entry name" value="SH2 DOMAIN CONTAINING PROTEIN"/>
    <property type="match status" value="1"/>
</dbReference>
<dbReference type="RefSeq" id="XP_022244799.1">
    <property type="nucleotide sequence ID" value="XM_022389091.1"/>
</dbReference>
<evidence type="ECO:0000256" key="2">
    <source>
        <dbReference type="PROSITE-ProRule" id="PRU00191"/>
    </source>
</evidence>
<feature type="region of interest" description="Disordered" evidence="3">
    <location>
        <begin position="227"/>
        <end position="292"/>
    </location>
</feature>
<feature type="region of interest" description="Disordered" evidence="3">
    <location>
        <begin position="128"/>
        <end position="214"/>
    </location>
</feature>
<feature type="compositionally biased region" description="Basic and acidic residues" evidence="3">
    <location>
        <begin position="183"/>
        <end position="202"/>
    </location>
</feature>
<evidence type="ECO:0000313" key="5">
    <source>
        <dbReference type="Proteomes" id="UP000694941"/>
    </source>
</evidence>
<organism evidence="5 6">
    <name type="scientific">Limulus polyphemus</name>
    <name type="common">Atlantic horseshoe crab</name>
    <dbReference type="NCBI Taxonomy" id="6850"/>
    <lineage>
        <taxon>Eukaryota</taxon>
        <taxon>Metazoa</taxon>
        <taxon>Ecdysozoa</taxon>
        <taxon>Arthropoda</taxon>
        <taxon>Chelicerata</taxon>
        <taxon>Merostomata</taxon>
        <taxon>Xiphosura</taxon>
        <taxon>Limulidae</taxon>
        <taxon>Limulus</taxon>
    </lineage>
</organism>
<sequence length="445" mass="48880">MRSVLNRGPPPYRRPPSEPPPPPLPLSKPPLLSTCTSSPPDIVDVEAQEDYEIPICGNAPPTFFQKSPTLHDQIKTTVGNYVPQPTAIRLSPDTRAIQDIENREDTYEAIEKAEEENYEVVAAENQWSGSSSSLASSSSDRPVLPPRSQALSYGPPPPLPEKPRKYQDILVPHVNSNQDPLADVERPKLPRSKETFSSKASEDQSQASSSQSVTGAITGLLSSVLSSRSIREGKKPARDQCNSSGGDTASTTGSHSSRASTPEKSDPMSSLTGPINNAPQLPDKKITPPINFPKYSPQVSFEDIGTNVANRPLPPVPATSKLYEDPKKEKDLIHQYSWFHDVERDTAEQLLQQQDGDGVYLVRQSRRAGHANPYTLTILFSNRIFHLNLRQRPDGLFALGREKPREKTFSTVAELISYHQKEPILLTARGEPAGKTCLNVTLGKS</sequence>
<dbReference type="InterPro" id="IPR000980">
    <property type="entry name" value="SH2"/>
</dbReference>
<name>A0ABM1SME3_LIMPO</name>
<dbReference type="PANTHER" id="PTHR14098:SF14">
    <property type="entry name" value="SH2 DOMAIN-CONTAINING PROTEIN"/>
    <property type="match status" value="1"/>
</dbReference>
<reference evidence="6" key="1">
    <citation type="submission" date="2025-08" db="UniProtKB">
        <authorList>
            <consortium name="RefSeq"/>
        </authorList>
    </citation>
    <scope>IDENTIFICATION</scope>
    <source>
        <tissue evidence="6">Muscle</tissue>
    </source>
</reference>
<dbReference type="InterPro" id="IPR051751">
    <property type="entry name" value="Immunoreceptor_sig_adapters"/>
</dbReference>